<dbReference type="InterPro" id="IPR037000">
    <property type="entry name" value="Ski_DNA-bd_sf"/>
</dbReference>
<feature type="compositionally biased region" description="Low complexity" evidence="7">
    <location>
        <begin position="1"/>
        <end position="17"/>
    </location>
</feature>
<dbReference type="InterPro" id="IPR003380">
    <property type="entry name" value="SKI/SNO/DAC"/>
</dbReference>
<gene>
    <name evidence="9" type="ORF">GHT06_016546</name>
</gene>
<dbReference type="InterPro" id="IPR009061">
    <property type="entry name" value="DNA-bd_dom_put_sf"/>
</dbReference>
<dbReference type="InterPro" id="IPR023216">
    <property type="entry name" value="Tscrpt_reg_SKI_SnoN"/>
</dbReference>
<dbReference type="GO" id="GO:0000981">
    <property type="term" value="F:DNA-binding transcription factor activity, RNA polymerase II-specific"/>
    <property type="evidence" value="ECO:0007669"/>
    <property type="project" value="TreeGrafter"/>
</dbReference>
<dbReference type="CDD" id="cd21080">
    <property type="entry name" value="DHD_Skor"/>
    <property type="match status" value="1"/>
</dbReference>
<reference evidence="9 10" key="1">
    <citation type="submission" date="2022-05" db="EMBL/GenBank/DDBJ databases">
        <title>A multi-omics perspective on studying reproductive biology in Daphnia sinensis.</title>
        <authorList>
            <person name="Jia J."/>
        </authorList>
    </citation>
    <scope>NUCLEOTIDE SEQUENCE [LARGE SCALE GENOMIC DNA]</scope>
    <source>
        <strain evidence="9 10">WSL</strain>
    </source>
</reference>
<dbReference type="GO" id="GO:0030514">
    <property type="term" value="P:negative regulation of BMP signaling pathway"/>
    <property type="evidence" value="ECO:0007669"/>
    <property type="project" value="TreeGrafter"/>
</dbReference>
<dbReference type="Gene3D" id="3.10.260.20">
    <property type="entry name" value="Ski"/>
    <property type="match status" value="1"/>
</dbReference>
<dbReference type="GO" id="GO:0000978">
    <property type="term" value="F:RNA polymerase II cis-regulatory region sequence-specific DNA binding"/>
    <property type="evidence" value="ECO:0007669"/>
    <property type="project" value="TreeGrafter"/>
</dbReference>
<evidence type="ECO:0000313" key="10">
    <source>
        <dbReference type="Proteomes" id="UP000820818"/>
    </source>
</evidence>
<dbReference type="FunFam" id="3.10.260.20:FF:000003">
    <property type="entry name" value="SKI family transcriptional corepressor 1 homolog-B-like"/>
    <property type="match status" value="1"/>
</dbReference>
<evidence type="ECO:0000313" key="9">
    <source>
        <dbReference type="EMBL" id="KAI9556755.1"/>
    </source>
</evidence>
<dbReference type="SUPFAM" id="SSF46955">
    <property type="entry name" value="Putative DNA-binding domain"/>
    <property type="match status" value="1"/>
</dbReference>
<dbReference type="Pfam" id="PF02437">
    <property type="entry name" value="Ski_Sno_DHD"/>
    <property type="match status" value="1"/>
</dbReference>
<dbReference type="FunFam" id="3.10.390.10:FF:000001">
    <property type="entry name" value="SKI family transcriptional corepressor 1"/>
    <property type="match status" value="1"/>
</dbReference>
<dbReference type="PANTHER" id="PTHR10005">
    <property type="entry name" value="SKI ONCOGENE-RELATED"/>
    <property type="match status" value="1"/>
</dbReference>
<keyword evidence="3" id="KW-0678">Repressor</keyword>
<evidence type="ECO:0000256" key="1">
    <source>
        <dbReference type="ARBA" id="ARBA00004123"/>
    </source>
</evidence>
<evidence type="ECO:0000256" key="3">
    <source>
        <dbReference type="ARBA" id="ARBA00022491"/>
    </source>
</evidence>
<dbReference type="EMBL" id="WJBH02000006">
    <property type="protein sequence ID" value="KAI9556755.1"/>
    <property type="molecule type" value="Genomic_DNA"/>
</dbReference>
<dbReference type="InterPro" id="IPR010919">
    <property type="entry name" value="SAND-like_dom_sf"/>
</dbReference>
<evidence type="ECO:0000256" key="7">
    <source>
        <dbReference type="SAM" id="MobiDB-lite"/>
    </source>
</evidence>
<dbReference type="AlphaFoldDB" id="A0AAD5PVA2"/>
<comment type="subcellular location">
    <subcellularLocation>
        <location evidence="1">Nucleus</location>
    </subcellularLocation>
</comment>
<dbReference type="InterPro" id="IPR014890">
    <property type="entry name" value="c-SKI_SMAD4-bd_dom"/>
</dbReference>
<feature type="compositionally biased region" description="Low complexity" evidence="7">
    <location>
        <begin position="284"/>
        <end position="296"/>
    </location>
</feature>
<evidence type="ECO:0000256" key="2">
    <source>
        <dbReference type="ARBA" id="ARBA00009513"/>
    </source>
</evidence>
<organism evidence="9 10">
    <name type="scientific">Daphnia sinensis</name>
    <dbReference type="NCBI Taxonomy" id="1820382"/>
    <lineage>
        <taxon>Eukaryota</taxon>
        <taxon>Metazoa</taxon>
        <taxon>Ecdysozoa</taxon>
        <taxon>Arthropoda</taxon>
        <taxon>Crustacea</taxon>
        <taxon>Branchiopoda</taxon>
        <taxon>Diplostraca</taxon>
        <taxon>Cladocera</taxon>
        <taxon>Anomopoda</taxon>
        <taxon>Daphniidae</taxon>
        <taxon>Daphnia</taxon>
        <taxon>Daphnia similis group</taxon>
    </lineage>
</organism>
<dbReference type="Gene3D" id="3.10.390.10">
    <property type="entry name" value="SAND domain-like"/>
    <property type="match status" value="1"/>
</dbReference>
<name>A0AAD5PVA2_9CRUS</name>
<proteinExistence type="inferred from homology"/>
<dbReference type="Pfam" id="PF08782">
    <property type="entry name" value="c-SKI_SMAD_bind"/>
    <property type="match status" value="1"/>
</dbReference>
<feature type="domain" description="c-SKI SMAD4-binding" evidence="8">
    <location>
        <begin position="148"/>
        <end position="240"/>
    </location>
</feature>
<dbReference type="GO" id="GO:0005737">
    <property type="term" value="C:cytoplasm"/>
    <property type="evidence" value="ECO:0007669"/>
    <property type="project" value="TreeGrafter"/>
</dbReference>
<keyword evidence="10" id="KW-1185">Reference proteome</keyword>
<sequence>MDSNSSSFHHSSYNCSSPDSESNSNQDLLNASALEEQIRQSNNQIGTVILYGVPIVSLMMETKERLCLAQISSTLLKDYSYNEIHNRRVALGITCAQCTPVQLELLRRAGAMPVTSRRCGMITRREAERLCKSFLGDHSPPKLPDNFAFDVSHCCAWGCRGAFLPSRYNSSRAKCIKCFYCSLFFSPNKFIFHSHRSLPDAKYIQPDAANFNSWRRHIHLTGTPPDQVMFAWEDVKAMFNGGSRKRVASGGGNSSGTAVTSTSNPNAPATEINAKQSQDVSVPAKNTKSTKSSSANKRPKVENNSTRSEIRTPDIIVPVVTPTVSSTSSSSPAPIAVPVTPQVYHHPIQSQSLLARLNSIIPTAGPLLANKTPTDSPAQDYGMTMWNAAGTGRFWSPYLNPLPFNPYSYYNYLINKSDQFSLMMNHSGSGWQQLVTNKPRISTSITSAASNPVVKAGLEEGSKSSHHTQMNNTLIEEEEAEAFVDVESTDPALDN</sequence>
<dbReference type="GO" id="GO:0005634">
    <property type="term" value="C:nucleus"/>
    <property type="evidence" value="ECO:0007669"/>
    <property type="project" value="UniProtKB-SubCell"/>
</dbReference>
<keyword evidence="4" id="KW-0805">Transcription regulation</keyword>
<evidence type="ECO:0000256" key="6">
    <source>
        <dbReference type="ARBA" id="ARBA00023242"/>
    </source>
</evidence>
<keyword evidence="6" id="KW-0539">Nucleus</keyword>
<dbReference type="SUPFAM" id="SSF63763">
    <property type="entry name" value="SAND domain-like"/>
    <property type="match status" value="1"/>
</dbReference>
<comment type="caution">
    <text evidence="9">The sequence shown here is derived from an EMBL/GenBank/DDBJ whole genome shotgun (WGS) entry which is preliminary data.</text>
</comment>
<keyword evidence="5" id="KW-0804">Transcription</keyword>
<comment type="similarity">
    <text evidence="2">Belongs to the SKI family.</text>
</comment>
<dbReference type="Proteomes" id="UP000820818">
    <property type="component" value="Linkage Group LG6"/>
</dbReference>
<dbReference type="SMART" id="SM01046">
    <property type="entry name" value="c-SKI_SMAD_bind"/>
    <property type="match status" value="1"/>
</dbReference>
<dbReference type="GO" id="GO:0000122">
    <property type="term" value="P:negative regulation of transcription by RNA polymerase II"/>
    <property type="evidence" value="ECO:0007669"/>
    <property type="project" value="TreeGrafter"/>
</dbReference>
<accession>A0AAD5PVA2</accession>
<dbReference type="PANTHER" id="PTHR10005:SF26">
    <property type="entry name" value="CORL"/>
    <property type="match status" value="1"/>
</dbReference>
<feature type="region of interest" description="Disordered" evidence="7">
    <location>
        <begin position="1"/>
        <end position="26"/>
    </location>
</feature>
<evidence type="ECO:0000259" key="8">
    <source>
        <dbReference type="SMART" id="SM01046"/>
    </source>
</evidence>
<dbReference type="GO" id="GO:0046332">
    <property type="term" value="F:SMAD binding"/>
    <property type="evidence" value="ECO:0007669"/>
    <property type="project" value="InterPro"/>
</dbReference>
<evidence type="ECO:0000256" key="5">
    <source>
        <dbReference type="ARBA" id="ARBA00023163"/>
    </source>
</evidence>
<feature type="compositionally biased region" description="Polar residues" evidence="7">
    <location>
        <begin position="255"/>
        <end position="280"/>
    </location>
</feature>
<feature type="region of interest" description="Disordered" evidence="7">
    <location>
        <begin position="246"/>
        <end position="310"/>
    </location>
</feature>
<evidence type="ECO:0000256" key="4">
    <source>
        <dbReference type="ARBA" id="ARBA00023015"/>
    </source>
</evidence>
<protein>
    <recommendedName>
        <fullName evidence="8">c-SKI SMAD4-binding domain-containing protein</fullName>
    </recommendedName>
</protein>
<dbReference type="GO" id="GO:0005667">
    <property type="term" value="C:transcription regulator complex"/>
    <property type="evidence" value="ECO:0007669"/>
    <property type="project" value="TreeGrafter"/>
</dbReference>